<comment type="caution">
    <text evidence="1">The sequence shown here is derived from an EMBL/GenBank/DDBJ whole genome shotgun (WGS) entry which is preliminary data.</text>
</comment>
<name>A0A9D4H238_DREPO</name>
<evidence type="ECO:0000313" key="2">
    <source>
        <dbReference type="Proteomes" id="UP000828390"/>
    </source>
</evidence>
<sequence length="59" mass="6552">MVNSTTKTSADIPMNGEKLEEVTSLKFLGATLWTSISFHTIYSFYKSLVVSILLFGCET</sequence>
<dbReference type="EMBL" id="JAIWYP010000005">
    <property type="protein sequence ID" value="KAH3826050.1"/>
    <property type="molecule type" value="Genomic_DNA"/>
</dbReference>
<dbReference type="Proteomes" id="UP000828390">
    <property type="component" value="Unassembled WGS sequence"/>
</dbReference>
<gene>
    <name evidence="1" type="ORF">DPMN_127939</name>
</gene>
<organism evidence="1 2">
    <name type="scientific">Dreissena polymorpha</name>
    <name type="common">Zebra mussel</name>
    <name type="synonym">Mytilus polymorpha</name>
    <dbReference type="NCBI Taxonomy" id="45954"/>
    <lineage>
        <taxon>Eukaryota</taxon>
        <taxon>Metazoa</taxon>
        <taxon>Spiralia</taxon>
        <taxon>Lophotrochozoa</taxon>
        <taxon>Mollusca</taxon>
        <taxon>Bivalvia</taxon>
        <taxon>Autobranchia</taxon>
        <taxon>Heteroconchia</taxon>
        <taxon>Euheterodonta</taxon>
        <taxon>Imparidentia</taxon>
        <taxon>Neoheterodontei</taxon>
        <taxon>Myida</taxon>
        <taxon>Dreissenoidea</taxon>
        <taxon>Dreissenidae</taxon>
        <taxon>Dreissena</taxon>
    </lineage>
</organism>
<accession>A0A9D4H238</accession>
<reference evidence="1" key="1">
    <citation type="journal article" date="2019" name="bioRxiv">
        <title>The Genome of the Zebra Mussel, Dreissena polymorpha: A Resource for Invasive Species Research.</title>
        <authorList>
            <person name="McCartney M.A."/>
            <person name="Auch B."/>
            <person name="Kono T."/>
            <person name="Mallez S."/>
            <person name="Zhang Y."/>
            <person name="Obille A."/>
            <person name="Becker A."/>
            <person name="Abrahante J.E."/>
            <person name="Garbe J."/>
            <person name="Badalamenti J.P."/>
            <person name="Herman A."/>
            <person name="Mangelson H."/>
            <person name="Liachko I."/>
            <person name="Sullivan S."/>
            <person name="Sone E.D."/>
            <person name="Koren S."/>
            <person name="Silverstein K.A.T."/>
            <person name="Beckman K.B."/>
            <person name="Gohl D.M."/>
        </authorList>
    </citation>
    <scope>NUCLEOTIDE SEQUENCE</scope>
    <source>
        <strain evidence="1">Duluth1</strain>
        <tissue evidence="1">Whole animal</tissue>
    </source>
</reference>
<proteinExistence type="predicted"/>
<evidence type="ECO:0000313" key="1">
    <source>
        <dbReference type="EMBL" id="KAH3826050.1"/>
    </source>
</evidence>
<keyword evidence="2" id="KW-1185">Reference proteome</keyword>
<reference evidence="1" key="2">
    <citation type="submission" date="2020-11" db="EMBL/GenBank/DDBJ databases">
        <authorList>
            <person name="McCartney M.A."/>
            <person name="Auch B."/>
            <person name="Kono T."/>
            <person name="Mallez S."/>
            <person name="Becker A."/>
            <person name="Gohl D.M."/>
            <person name="Silverstein K.A.T."/>
            <person name="Koren S."/>
            <person name="Bechman K.B."/>
            <person name="Herman A."/>
            <person name="Abrahante J.E."/>
            <person name="Garbe J."/>
        </authorList>
    </citation>
    <scope>NUCLEOTIDE SEQUENCE</scope>
    <source>
        <strain evidence="1">Duluth1</strain>
        <tissue evidence="1">Whole animal</tissue>
    </source>
</reference>
<dbReference type="AlphaFoldDB" id="A0A9D4H238"/>
<protein>
    <submittedName>
        <fullName evidence="1">Uncharacterized protein</fullName>
    </submittedName>
</protein>